<gene>
    <name evidence="3" type="ORF">CYK21_02000</name>
</gene>
<dbReference type="PANTHER" id="PTHR11927">
    <property type="entry name" value="GALACTOSIDE 2-L-FUCOSYLTRANSFERASE"/>
    <property type="match status" value="1"/>
</dbReference>
<evidence type="ECO:0000313" key="4">
    <source>
        <dbReference type="Proteomes" id="UP000235073"/>
    </source>
</evidence>
<evidence type="ECO:0000256" key="2">
    <source>
        <dbReference type="ARBA" id="ARBA00022679"/>
    </source>
</evidence>
<dbReference type="EMBL" id="PKIB01000001">
    <property type="protein sequence ID" value="PLA54888.1"/>
    <property type="molecule type" value="Genomic_DNA"/>
</dbReference>
<dbReference type="Pfam" id="PF01531">
    <property type="entry name" value="Glyco_transf_11"/>
    <property type="match status" value="1"/>
</dbReference>
<dbReference type="RefSeq" id="WP_101774187.1">
    <property type="nucleotide sequence ID" value="NZ_PKIB01000001.1"/>
</dbReference>
<keyword evidence="1" id="KW-0328">Glycosyltransferase</keyword>
<comment type="caution">
    <text evidence="3">The sequence shown here is derived from an EMBL/GenBank/DDBJ whole genome shotgun (WGS) entry which is preliminary data.</text>
</comment>
<name>A0A2I1YJ34_STRMC</name>
<dbReference type="GO" id="GO:0008107">
    <property type="term" value="F:galactoside 2-alpha-L-fucosyltransferase activity"/>
    <property type="evidence" value="ECO:0007669"/>
    <property type="project" value="InterPro"/>
</dbReference>
<dbReference type="GO" id="GO:0016020">
    <property type="term" value="C:membrane"/>
    <property type="evidence" value="ECO:0007669"/>
    <property type="project" value="InterPro"/>
</dbReference>
<evidence type="ECO:0008006" key="5">
    <source>
        <dbReference type="Google" id="ProtNLM"/>
    </source>
</evidence>
<dbReference type="GO" id="GO:0005975">
    <property type="term" value="P:carbohydrate metabolic process"/>
    <property type="evidence" value="ECO:0007669"/>
    <property type="project" value="InterPro"/>
</dbReference>
<evidence type="ECO:0000313" key="3">
    <source>
        <dbReference type="EMBL" id="PLA54888.1"/>
    </source>
</evidence>
<proteinExistence type="predicted"/>
<sequence length="310" mass="36846">MKKMEKNKIYLPLQGRIGNQLFQYAFARKLQLEMPDNPTIIMDDSDIIRCNWENSLMYYDLPNVEYIHESILENRFVMSKQYFLRKIYRVLTRKKNYMEKFGMENKLNPFFNKSGLFFCENGYMEQHLNVKKPIYIEGYFQSQKYFNEIKSDLLTLFDGTQFPDYDKYPGLHKLRERNSVCISVKVEHNVGSSMYDVCSMKYWEEAIQYIIKNVDNPLFFICSDNVDYVLEHLIDASKYDYVAQDKNKPVYVSLAAMSECKNFIIGNTTFGWWAQYLSKADNKIVVAPSKWMSVDMPIDLYEDGWHLIEV</sequence>
<reference evidence="3 4" key="1">
    <citation type="submission" date="2017-12" db="EMBL/GenBank/DDBJ databases">
        <title>Phylogenetic diversity of female urinary microbiome.</title>
        <authorList>
            <person name="Thomas-White K."/>
            <person name="Wolfe A.J."/>
        </authorList>
    </citation>
    <scope>NUCLEOTIDE SEQUENCE [LARGE SCALE GENOMIC DNA]</scope>
    <source>
        <strain evidence="3 4">UMB0733</strain>
    </source>
</reference>
<dbReference type="AlphaFoldDB" id="A0A2I1YJ34"/>
<dbReference type="PANTHER" id="PTHR11927:SF9">
    <property type="entry name" value="L-FUCOSYLTRANSFERASE"/>
    <property type="match status" value="1"/>
</dbReference>
<protein>
    <recommendedName>
        <fullName evidence="5">Alpha-1,2-fucosyltransferase</fullName>
    </recommendedName>
</protein>
<organism evidence="3 4">
    <name type="scientific">Streptococcus macedonicus</name>
    <name type="common">Streptococcus gallolyticus macedonicus</name>
    <dbReference type="NCBI Taxonomy" id="59310"/>
    <lineage>
        <taxon>Bacteria</taxon>
        <taxon>Bacillati</taxon>
        <taxon>Bacillota</taxon>
        <taxon>Bacilli</taxon>
        <taxon>Lactobacillales</taxon>
        <taxon>Streptococcaceae</taxon>
        <taxon>Streptococcus</taxon>
    </lineage>
</organism>
<keyword evidence="2" id="KW-0808">Transferase</keyword>
<evidence type="ECO:0000256" key="1">
    <source>
        <dbReference type="ARBA" id="ARBA00022676"/>
    </source>
</evidence>
<dbReference type="Proteomes" id="UP000235073">
    <property type="component" value="Unassembled WGS sequence"/>
</dbReference>
<dbReference type="InterPro" id="IPR002516">
    <property type="entry name" value="Glyco_trans_11"/>
</dbReference>
<dbReference type="CDD" id="cd11301">
    <property type="entry name" value="Fut1_Fut2_like"/>
    <property type="match status" value="1"/>
</dbReference>
<accession>A0A2I1YJ34</accession>